<reference evidence="1 2" key="2">
    <citation type="submission" date="2018-12" db="EMBL/GenBank/DDBJ databases">
        <title>Nakamurella antarcticus sp. nov., isolated from Antarctica South Shetland Islands soil.</title>
        <authorList>
            <person name="Peng F."/>
        </authorList>
    </citation>
    <scope>NUCLEOTIDE SEQUENCE [LARGE SCALE GENOMIC DNA]</scope>
    <source>
        <strain evidence="1 2">S14-144</strain>
    </source>
</reference>
<accession>A0A3G8ZYY5</accession>
<gene>
    <name evidence="1" type="ORF">EH165_14905</name>
</gene>
<keyword evidence="2" id="KW-1185">Reference proteome</keyword>
<dbReference type="RefSeq" id="WP_124800140.1">
    <property type="nucleotide sequence ID" value="NZ_CP034170.1"/>
</dbReference>
<dbReference type="Proteomes" id="UP000268084">
    <property type="component" value="Chromosome"/>
</dbReference>
<name>A0A3G8ZYY5_9ACTN</name>
<dbReference type="KEGG" id="nak:EH165_14905"/>
<sequence>MGTRRRVAAMRSDAALLARADWMDLLVAVAAGEVVRGVGGDTSFTAPHFWRGVVVTSVVRFLADQDLVRMPISGPAVLESRGQLLATLYSGSPSPWEHGLTWKETL</sequence>
<proteinExistence type="predicted"/>
<protein>
    <submittedName>
        <fullName evidence="1">Uncharacterized protein</fullName>
    </submittedName>
</protein>
<dbReference type="EMBL" id="CP034170">
    <property type="protein sequence ID" value="AZI59236.1"/>
    <property type="molecule type" value="Genomic_DNA"/>
</dbReference>
<reference evidence="1 2" key="1">
    <citation type="submission" date="2018-11" db="EMBL/GenBank/DDBJ databases">
        <authorList>
            <person name="Da X."/>
        </authorList>
    </citation>
    <scope>NUCLEOTIDE SEQUENCE [LARGE SCALE GENOMIC DNA]</scope>
    <source>
        <strain evidence="1 2">S14-144</strain>
    </source>
</reference>
<dbReference type="AlphaFoldDB" id="A0A3G8ZYY5"/>
<evidence type="ECO:0000313" key="1">
    <source>
        <dbReference type="EMBL" id="AZI59236.1"/>
    </source>
</evidence>
<evidence type="ECO:0000313" key="2">
    <source>
        <dbReference type="Proteomes" id="UP000268084"/>
    </source>
</evidence>
<dbReference type="OrthoDB" id="10011555at2"/>
<organism evidence="1 2">
    <name type="scientific">Nakamurella antarctica</name>
    <dbReference type="NCBI Taxonomy" id="1902245"/>
    <lineage>
        <taxon>Bacteria</taxon>
        <taxon>Bacillati</taxon>
        <taxon>Actinomycetota</taxon>
        <taxon>Actinomycetes</taxon>
        <taxon>Nakamurellales</taxon>
        <taxon>Nakamurellaceae</taxon>
        <taxon>Nakamurella</taxon>
    </lineage>
</organism>